<dbReference type="NCBIfam" id="TIGR03473">
    <property type="entry name" value="HpnK"/>
    <property type="match status" value="1"/>
</dbReference>
<gene>
    <name evidence="6" type="ORF">A0U93_01395</name>
</gene>
<evidence type="ECO:0000256" key="2">
    <source>
        <dbReference type="ARBA" id="ARBA00022723"/>
    </source>
</evidence>
<dbReference type="Pfam" id="PF04794">
    <property type="entry name" value="YdjC"/>
    <property type="match status" value="1"/>
</dbReference>
<dbReference type="InterPro" id="IPR011330">
    <property type="entry name" value="Glyco_hydro/deAcase_b/a-brl"/>
</dbReference>
<protein>
    <submittedName>
        <fullName evidence="6">PTS cellobiose transporter</fullName>
    </submittedName>
</protein>
<evidence type="ECO:0000256" key="4">
    <source>
        <dbReference type="ARBA" id="ARBA00022842"/>
    </source>
</evidence>
<dbReference type="Gene3D" id="3.20.20.370">
    <property type="entry name" value="Glycoside hydrolase/deacetylase"/>
    <property type="match status" value="1"/>
</dbReference>
<name>A0A1U9KM27_9PROT</name>
<dbReference type="PANTHER" id="PTHR31609">
    <property type="entry name" value="YDJC DEACETYLASE FAMILY MEMBER"/>
    <property type="match status" value="1"/>
</dbReference>
<accession>A0A1U9KM27</accession>
<evidence type="ECO:0000313" key="7">
    <source>
        <dbReference type="Proteomes" id="UP000188604"/>
    </source>
</evidence>
<dbReference type="GO" id="GO:0046872">
    <property type="term" value="F:metal ion binding"/>
    <property type="evidence" value="ECO:0007669"/>
    <property type="project" value="UniProtKB-KW"/>
</dbReference>
<keyword evidence="2" id="KW-0479">Metal-binding</keyword>
<organism evidence="6 7">
    <name type="scientific">Neoasaia chiangmaiensis</name>
    <dbReference type="NCBI Taxonomy" id="320497"/>
    <lineage>
        <taxon>Bacteria</taxon>
        <taxon>Pseudomonadati</taxon>
        <taxon>Pseudomonadota</taxon>
        <taxon>Alphaproteobacteria</taxon>
        <taxon>Acetobacterales</taxon>
        <taxon>Acetobacteraceae</taxon>
        <taxon>Neoasaia</taxon>
    </lineage>
</organism>
<dbReference type="SUPFAM" id="SSF88713">
    <property type="entry name" value="Glycoside hydrolase/deacetylase"/>
    <property type="match status" value="1"/>
</dbReference>
<dbReference type="OrthoDB" id="9774177at2"/>
<evidence type="ECO:0000256" key="1">
    <source>
        <dbReference type="ARBA" id="ARBA00001946"/>
    </source>
</evidence>
<dbReference type="GO" id="GO:0016787">
    <property type="term" value="F:hydrolase activity"/>
    <property type="evidence" value="ECO:0007669"/>
    <property type="project" value="UniProtKB-KW"/>
</dbReference>
<keyword evidence="5" id="KW-0119">Carbohydrate metabolism</keyword>
<dbReference type="GO" id="GO:0005975">
    <property type="term" value="P:carbohydrate metabolic process"/>
    <property type="evidence" value="ECO:0007669"/>
    <property type="project" value="InterPro"/>
</dbReference>
<comment type="cofactor">
    <cofactor evidence="1">
        <name>Mg(2+)</name>
        <dbReference type="ChEBI" id="CHEBI:18420"/>
    </cofactor>
</comment>
<dbReference type="GO" id="GO:0019213">
    <property type="term" value="F:deacetylase activity"/>
    <property type="evidence" value="ECO:0007669"/>
    <property type="project" value="TreeGrafter"/>
</dbReference>
<evidence type="ECO:0000256" key="5">
    <source>
        <dbReference type="ARBA" id="ARBA00023277"/>
    </source>
</evidence>
<dbReference type="EMBL" id="CP014691">
    <property type="protein sequence ID" value="AQS86825.1"/>
    <property type="molecule type" value="Genomic_DNA"/>
</dbReference>
<reference evidence="6 7" key="1">
    <citation type="submission" date="2016-03" db="EMBL/GenBank/DDBJ databases">
        <title>Acetic acid bacteria sequencing.</title>
        <authorList>
            <person name="Brandt J."/>
            <person name="Jakob F."/>
            <person name="Vogel R.F."/>
        </authorList>
    </citation>
    <scope>NUCLEOTIDE SEQUENCE [LARGE SCALE GENOMIC DNA]</scope>
    <source>
        <strain evidence="6 7">NBRC 101099</strain>
    </source>
</reference>
<dbReference type="Proteomes" id="UP000188604">
    <property type="component" value="Chromosome"/>
</dbReference>
<dbReference type="InterPro" id="IPR017836">
    <property type="entry name" value="Hopanoid_biosynth-assoc_HpnK"/>
</dbReference>
<dbReference type="KEGG" id="nch:A0U93_01395"/>
<evidence type="ECO:0000256" key="3">
    <source>
        <dbReference type="ARBA" id="ARBA00022801"/>
    </source>
</evidence>
<proteinExistence type="predicted"/>
<keyword evidence="4" id="KW-0460">Magnesium</keyword>
<dbReference type="RefSeq" id="WP_077805789.1">
    <property type="nucleotide sequence ID" value="NZ_BJXS01000004.1"/>
</dbReference>
<sequence length="286" mass="31499">MTRQLIVSVDDFGLSEEVNEAVEIAHRNGLLSTASLMVAGPASMDAVRRARRLPNLHVGLHVVAIEGEATLPPSTIAAIASPDGQLGRDQLKLGVDYYFRPAARRALAREIEAQFRAFARSGLHLDHANAHKHMHLHPTVGHFLIQSGLQHGLRHVRTPREPVAPIQAVETRLDTIGDAALRQWCRVLRWQIQRAGMTTNDWCFGIAWSGHMSAGRVSTLIGHLPPGLSEIYFHPATARNGQLSTLMPDYDHVGELDALTHPMFRQAVERADVECVSWDGARVISA</sequence>
<dbReference type="STRING" id="320497.A0U93_01395"/>
<evidence type="ECO:0000313" key="6">
    <source>
        <dbReference type="EMBL" id="AQS86825.1"/>
    </source>
</evidence>
<keyword evidence="7" id="KW-1185">Reference proteome</keyword>
<dbReference type="InterPro" id="IPR006879">
    <property type="entry name" value="YdjC-like"/>
</dbReference>
<dbReference type="AlphaFoldDB" id="A0A1U9KM27"/>
<keyword evidence="3" id="KW-0378">Hydrolase</keyword>
<dbReference type="PANTHER" id="PTHR31609:SF1">
    <property type="entry name" value="CARBOHYDRATE DEACETYLASE"/>
    <property type="match status" value="1"/>
</dbReference>